<organism evidence="8 9">
    <name type="scientific">Phtheirospermum japonicum</name>
    <dbReference type="NCBI Taxonomy" id="374723"/>
    <lineage>
        <taxon>Eukaryota</taxon>
        <taxon>Viridiplantae</taxon>
        <taxon>Streptophyta</taxon>
        <taxon>Embryophyta</taxon>
        <taxon>Tracheophyta</taxon>
        <taxon>Spermatophyta</taxon>
        <taxon>Magnoliopsida</taxon>
        <taxon>eudicotyledons</taxon>
        <taxon>Gunneridae</taxon>
        <taxon>Pentapetalae</taxon>
        <taxon>asterids</taxon>
        <taxon>lamiids</taxon>
        <taxon>Lamiales</taxon>
        <taxon>Orobanchaceae</taxon>
        <taxon>Orobanchaceae incertae sedis</taxon>
        <taxon>Phtheirospermum</taxon>
    </lineage>
</organism>
<dbReference type="AlphaFoldDB" id="A0A830AZZ1"/>
<accession>A0A830AZZ1</accession>
<gene>
    <name evidence="8" type="ORF">PHJA_000128000</name>
</gene>
<dbReference type="EC" id="2.7.4.3" evidence="2"/>
<dbReference type="Proteomes" id="UP000653305">
    <property type="component" value="Unassembled WGS sequence"/>
</dbReference>
<keyword evidence="5 7" id="KW-0418">Kinase</keyword>
<comment type="similarity">
    <text evidence="1 7">Belongs to the adenylate kinase family.</text>
</comment>
<dbReference type="InterPro" id="IPR033690">
    <property type="entry name" value="Adenylat_kinase_CS"/>
</dbReference>
<evidence type="ECO:0000256" key="5">
    <source>
        <dbReference type="ARBA" id="ARBA00022777"/>
    </source>
</evidence>
<dbReference type="EMBL" id="BMAC01000013">
    <property type="protein sequence ID" value="GFP79846.1"/>
    <property type="molecule type" value="Genomic_DNA"/>
</dbReference>
<dbReference type="SUPFAM" id="SSF52540">
    <property type="entry name" value="P-loop containing nucleoside triphosphate hydrolases"/>
    <property type="match status" value="1"/>
</dbReference>
<dbReference type="InterPro" id="IPR000850">
    <property type="entry name" value="Adenylat/UMP-CMP_kin"/>
</dbReference>
<evidence type="ECO:0000256" key="1">
    <source>
        <dbReference type="ARBA" id="ARBA00007220"/>
    </source>
</evidence>
<keyword evidence="3 7" id="KW-0808">Transferase</keyword>
<evidence type="ECO:0000256" key="2">
    <source>
        <dbReference type="ARBA" id="ARBA00012955"/>
    </source>
</evidence>
<dbReference type="PANTHER" id="PTHR23359">
    <property type="entry name" value="NUCLEOTIDE KINASE"/>
    <property type="match status" value="1"/>
</dbReference>
<evidence type="ECO:0000256" key="6">
    <source>
        <dbReference type="ARBA" id="ARBA00031517"/>
    </source>
</evidence>
<keyword evidence="4" id="KW-0547">Nucleotide-binding</keyword>
<name>A0A830AZZ1_9LAMI</name>
<dbReference type="PROSITE" id="PS00113">
    <property type="entry name" value="ADENYLATE_KINASE"/>
    <property type="match status" value="1"/>
</dbReference>
<evidence type="ECO:0000256" key="3">
    <source>
        <dbReference type="ARBA" id="ARBA00022679"/>
    </source>
</evidence>
<evidence type="ECO:0000313" key="8">
    <source>
        <dbReference type="EMBL" id="GFP79846.1"/>
    </source>
</evidence>
<dbReference type="PRINTS" id="PR00094">
    <property type="entry name" value="ADENYLTKNASE"/>
</dbReference>
<proteinExistence type="inferred from homology"/>
<evidence type="ECO:0000256" key="7">
    <source>
        <dbReference type="RuleBase" id="RU003330"/>
    </source>
</evidence>
<dbReference type="GO" id="GO:0004017">
    <property type="term" value="F:AMP kinase activity"/>
    <property type="evidence" value="ECO:0007669"/>
    <property type="project" value="UniProtKB-EC"/>
</dbReference>
<dbReference type="Gene3D" id="3.40.50.300">
    <property type="entry name" value="P-loop containing nucleotide triphosphate hydrolases"/>
    <property type="match status" value="1"/>
</dbReference>
<reference evidence="8" key="1">
    <citation type="submission" date="2020-07" db="EMBL/GenBank/DDBJ databases">
        <title>Ethylene signaling mediates host invasion by parasitic plants.</title>
        <authorList>
            <person name="Yoshida S."/>
        </authorList>
    </citation>
    <scope>NUCLEOTIDE SEQUENCE</scope>
    <source>
        <strain evidence="8">Okayama</strain>
    </source>
</reference>
<comment type="caution">
    <text evidence="8">The sequence shown here is derived from an EMBL/GenBank/DDBJ whole genome shotgun (WGS) entry which is preliminary data.</text>
</comment>
<dbReference type="GO" id="GO:0005524">
    <property type="term" value="F:ATP binding"/>
    <property type="evidence" value="ECO:0007669"/>
    <property type="project" value="InterPro"/>
</dbReference>
<protein>
    <recommendedName>
        <fullName evidence="2">adenylate kinase</fullName>
        <ecNumber evidence="2">2.7.4.3</ecNumber>
    </recommendedName>
    <alternativeName>
        <fullName evidence="6">ATP:AMP phosphotransferase</fullName>
    </alternativeName>
</protein>
<keyword evidence="9" id="KW-1185">Reference proteome</keyword>
<dbReference type="CDD" id="cd01428">
    <property type="entry name" value="ADK"/>
    <property type="match status" value="1"/>
</dbReference>
<dbReference type="Pfam" id="PF00406">
    <property type="entry name" value="ADK"/>
    <property type="match status" value="1"/>
</dbReference>
<dbReference type="InterPro" id="IPR027417">
    <property type="entry name" value="P-loop_NTPase"/>
</dbReference>
<sequence length="151" mass="16904">MTGPLGSGKGTQSSMIKDEYCLCHLSTGDMLRAKIGQDSSTMGEVFILFSKGKLVADGVVVGLIEEALKRPWCRKGFILDGFPRTVAQAQKLEEMLERQGTKIDKVLISYILARLFKEKGPNGGKGQNCQRKKSRRAKWIKFYNVSPNYRK</sequence>
<evidence type="ECO:0000313" key="9">
    <source>
        <dbReference type="Proteomes" id="UP000653305"/>
    </source>
</evidence>
<evidence type="ECO:0000256" key="4">
    <source>
        <dbReference type="ARBA" id="ARBA00022741"/>
    </source>
</evidence>
<dbReference type="OrthoDB" id="439792at2759"/>